<name>A0A3B0Y8G6_9ZZZZ</name>
<reference evidence="2" key="1">
    <citation type="submission" date="2018-06" db="EMBL/GenBank/DDBJ databases">
        <authorList>
            <person name="Zhirakovskaya E."/>
        </authorList>
    </citation>
    <scope>NUCLEOTIDE SEQUENCE</scope>
</reference>
<evidence type="ECO:0000259" key="1">
    <source>
        <dbReference type="Pfam" id="PF13501"/>
    </source>
</evidence>
<dbReference type="NCBIfam" id="TIGR04488">
    <property type="entry name" value="SoxY_true_GGCGG"/>
    <property type="match status" value="1"/>
</dbReference>
<dbReference type="InterPro" id="IPR006311">
    <property type="entry name" value="TAT_signal"/>
</dbReference>
<accession>A0A3B0Y8G6</accession>
<gene>
    <name evidence="2" type="ORF">MNBD_GAMMA12-523</name>
</gene>
<dbReference type="PIRSF" id="PIRSF010312">
    <property type="entry name" value="Sulphur_oxidation_SoxY"/>
    <property type="match status" value="1"/>
</dbReference>
<dbReference type="AlphaFoldDB" id="A0A3B0Y8G6"/>
<organism evidence="2">
    <name type="scientific">hydrothermal vent metagenome</name>
    <dbReference type="NCBI Taxonomy" id="652676"/>
    <lineage>
        <taxon>unclassified sequences</taxon>
        <taxon>metagenomes</taxon>
        <taxon>ecological metagenomes</taxon>
    </lineage>
</organism>
<dbReference type="EMBL" id="UOFL01000041">
    <property type="protein sequence ID" value="VAW73120.1"/>
    <property type="molecule type" value="Genomic_DNA"/>
</dbReference>
<dbReference type="InterPro" id="IPR032711">
    <property type="entry name" value="SoxY"/>
</dbReference>
<evidence type="ECO:0000313" key="2">
    <source>
        <dbReference type="EMBL" id="VAW73120.1"/>
    </source>
</evidence>
<proteinExistence type="predicted"/>
<dbReference type="InterPro" id="IPR016568">
    <property type="entry name" value="Sulphur_oxidation_SoxY"/>
</dbReference>
<dbReference type="InterPro" id="IPR038162">
    <property type="entry name" value="SoxY_sf"/>
</dbReference>
<dbReference type="Pfam" id="PF13501">
    <property type="entry name" value="SoxY"/>
    <property type="match status" value="1"/>
</dbReference>
<feature type="domain" description="Ig-like SoxY" evidence="1">
    <location>
        <begin position="54"/>
        <end position="155"/>
    </location>
</feature>
<sequence>MTNTKRRTLLKGTLGASLAGIAAAAGLLSPQALMAAWPKSAFKAKKIDSAVSGLFGNANMADSKSIKITAPPIAENGAEVGVTVSSSLSNIDSMSILIKKNSSPLAASFGLGAGTEPFVRTRVKIAKTSDVIAVVRSGGKLFTAKREVKVTIGGCGG</sequence>
<protein>
    <recommendedName>
        <fullName evidence="1">Ig-like SoxY domain-containing protein</fullName>
    </recommendedName>
</protein>
<dbReference type="Gene3D" id="2.60.40.2470">
    <property type="entry name" value="SoxY domain"/>
    <property type="match status" value="1"/>
</dbReference>
<dbReference type="PROSITE" id="PS51318">
    <property type="entry name" value="TAT"/>
    <property type="match status" value="1"/>
</dbReference>